<protein>
    <submittedName>
        <fullName evidence="1">Uncharacterized protein</fullName>
    </submittedName>
</protein>
<comment type="caution">
    <text evidence="1">The sequence shown here is derived from an EMBL/GenBank/DDBJ whole genome shotgun (WGS) entry which is preliminary data.</text>
</comment>
<accession>X0S4G6</accession>
<dbReference type="EMBL" id="BARS01000046">
    <property type="protein sequence ID" value="GAF70827.1"/>
    <property type="molecule type" value="Genomic_DNA"/>
</dbReference>
<feature type="non-terminal residue" evidence="1">
    <location>
        <position position="175"/>
    </location>
</feature>
<gene>
    <name evidence="1" type="ORF">S01H1_00150</name>
</gene>
<reference evidence="1" key="1">
    <citation type="journal article" date="2014" name="Front. Microbiol.">
        <title>High frequency of phylogenetically diverse reductive dehalogenase-homologous genes in deep subseafloor sedimentary metagenomes.</title>
        <authorList>
            <person name="Kawai M."/>
            <person name="Futagami T."/>
            <person name="Toyoda A."/>
            <person name="Takaki Y."/>
            <person name="Nishi S."/>
            <person name="Hori S."/>
            <person name="Arai W."/>
            <person name="Tsubouchi T."/>
            <person name="Morono Y."/>
            <person name="Uchiyama I."/>
            <person name="Ito T."/>
            <person name="Fujiyama A."/>
            <person name="Inagaki F."/>
            <person name="Takami H."/>
        </authorList>
    </citation>
    <scope>NUCLEOTIDE SEQUENCE</scope>
    <source>
        <strain evidence="1">Expedition CK06-06</strain>
    </source>
</reference>
<sequence length="175" mass="18926">MKKEKKLLLFLALVLVGALLFSVVPASAGENPGCGKSLVEAGKTLEQELLPLVGAGFVGIAHSEAEGEVIVFVEDEQTRQRVPRSFEGYTVRTEVTGKIQALSTQVAEPLAYEERRDEVSPLVGGISLSAWVPNQYYAGTLGMVTYDDRILSNAHVIAIEPDTDNFLAPRTPVIQ</sequence>
<dbReference type="AlphaFoldDB" id="X0S4G6"/>
<evidence type="ECO:0000313" key="1">
    <source>
        <dbReference type="EMBL" id="GAF70827.1"/>
    </source>
</evidence>
<name>X0S4G6_9ZZZZ</name>
<organism evidence="1">
    <name type="scientific">marine sediment metagenome</name>
    <dbReference type="NCBI Taxonomy" id="412755"/>
    <lineage>
        <taxon>unclassified sequences</taxon>
        <taxon>metagenomes</taxon>
        <taxon>ecological metagenomes</taxon>
    </lineage>
</organism>
<proteinExistence type="predicted"/>